<evidence type="ECO:0000313" key="3">
    <source>
        <dbReference type="Proteomes" id="UP000581688"/>
    </source>
</evidence>
<dbReference type="Proteomes" id="UP000581688">
    <property type="component" value="Unassembled WGS sequence"/>
</dbReference>
<accession>A0A841QAR0</accession>
<keyword evidence="1" id="KW-0472">Membrane</keyword>
<dbReference type="RefSeq" id="WP_174497929.1">
    <property type="nucleotide sequence ID" value="NZ_CADDWK010000023.1"/>
</dbReference>
<dbReference type="AlphaFoldDB" id="A0A841QAR0"/>
<feature type="transmembrane region" description="Helical" evidence="1">
    <location>
        <begin position="111"/>
        <end position="128"/>
    </location>
</feature>
<dbReference type="EMBL" id="JACHGH010000020">
    <property type="protein sequence ID" value="MBB6455373.1"/>
    <property type="molecule type" value="Genomic_DNA"/>
</dbReference>
<feature type="transmembrane region" description="Helical" evidence="1">
    <location>
        <begin position="298"/>
        <end position="319"/>
    </location>
</feature>
<feature type="transmembrane region" description="Helical" evidence="1">
    <location>
        <begin position="212"/>
        <end position="230"/>
    </location>
</feature>
<organism evidence="2 3">
    <name type="scientific">Salirhabdus euzebyi</name>
    <dbReference type="NCBI Taxonomy" id="394506"/>
    <lineage>
        <taxon>Bacteria</taxon>
        <taxon>Bacillati</taxon>
        <taxon>Bacillota</taxon>
        <taxon>Bacilli</taxon>
        <taxon>Bacillales</taxon>
        <taxon>Bacillaceae</taxon>
        <taxon>Salirhabdus</taxon>
    </lineage>
</organism>
<feature type="transmembrane region" description="Helical" evidence="1">
    <location>
        <begin position="135"/>
        <end position="154"/>
    </location>
</feature>
<evidence type="ECO:0000256" key="1">
    <source>
        <dbReference type="SAM" id="Phobius"/>
    </source>
</evidence>
<name>A0A841QAR0_9BACI</name>
<keyword evidence="1" id="KW-0812">Transmembrane</keyword>
<feature type="transmembrane region" description="Helical" evidence="1">
    <location>
        <begin position="28"/>
        <end position="49"/>
    </location>
</feature>
<comment type="caution">
    <text evidence="2">The sequence shown here is derived from an EMBL/GenBank/DDBJ whole genome shotgun (WGS) entry which is preliminary data.</text>
</comment>
<evidence type="ECO:0008006" key="4">
    <source>
        <dbReference type="Google" id="ProtNLM"/>
    </source>
</evidence>
<sequence>MNKSRALAFLLAFIPGFGHIYLNRKIRGVLYAFGFVGALGLAFVVFVLASYERDIIILLALAALGIWILNMFDMIMTLLMNSSSHTSTIANSSGPQDGEANQPAPIDANERFLTIILSFIPGVGHFHLGLNYRGLTFLAGFLGLGTMILFVTILTHQAGFLIFVLALPVIWVYNLFDTIQLLNRKQEGEILKDRSIMEDFEKYRESGKKSKGITTLLAMFPGAGHMYLGLQQRGLQLMIGFVLSIYVLDILRLSLFLFLIPVIWFFSFFDALQQQARYETGEAKDTPVFRYFINHQRWLGVGLILLGMFFIIDSILIPAFADDIYEAFNIYITYYYQRYLQMGIVCLLLIGGGIRLLLGSKVKHEEQGGEEL</sequence>
<feature type="transmembrane region" description="Helical" evidence="1">
    <location>
        <begin position="160"/>
        <end position="176"/>
    </location>
</feature>
<reference evidence="2 3" key="1">
    <citation type="submission" date="2020-08" db="EMBL/GenBank/DDBJ databases">
        <title>Genomic Encyclopedia of Type Strains, Phase IV (KMG-IV): sequencing the most valuable type-strain genomes for metagenomic binning, comparative biology and taxonomic classification.</title>
        <authorList>
            <person name="Goeker M."/>
        </authorList>
    </citation>
    <scope>NUCLEOTIDE SEQUENCE [LARGE SCALE GENOMIC DNA]</scope>
    <source>
        <strain evidence="2 3">DSM 19612</strain>
    </source>
</reference>
<evidence type="ECO:0000313" key="2">
    <source>
        <dbReference type="EMBL" id="MBB6455373.1"/>
    </source>
</evidence>
<feature type="transmembrane region" description="Helical" evidence="1">
    <location>
        <begin position="250"/>
        <end position="269"/>
    </location>
</feature>
<keyword evidence="1" id="KW-1133">Transmembrane helix</keyword>
<proteinExistence type="predicted"/>
<keyword evidence="3" id="KW-1185">Reference proteome</keyword>
<protein>
    <recommendedName>
        <fullName evidence="4">Multi-TM2 domain-containing protein</fullName>
    </recommendedName>
</protein>
<feature type="transmembrane region" description="Helical" evidence="1">
    <location>
        <begin position="339"/>
        <end position="358"/>
    </location>
</feature>
<gene>
    <name evidence="2" type="ORF">HNQ94_003873</name>
</gene>
<feature type="transmembrane region" description="Helical" evidence="1">
    <location>
        <begin position="56"/>
        <end position="79"/>
    </location>
</feature>